<evidence type="ECO:0000256" key="9">
    <source>
        <dbReference type="RuleBase" id="RU361166"/>
    </source>
</evidence>
<dbReference type="Pfam" id="PF00759">
    <property type="entry name" value="Glyco_hydro_9"/>
    <property type="match status" value="1"/>
</dbReference>
<comment type="similarity">
    <text evidence="2 8 9">Belongs to the glycosyl hydrolase 9 (cellulase E) family.</text>
</comment>
<evidence type="ECO:0000256" key="6">
    <source>
        <dbReference type="ARBA" id="ARBA00023295"/>
    </source>
</evidence>
<evidence type="ECO:0000256" key="2">
    <source>
        <dbReference type="ARBA" id="ARBA00007072"/>
    </source>
</evidence>
<dbReference type="InterPro" id="IPR001701">
    <property type="entry name" value="Glyco_hydro_9"/>
</dbReference>
<evidence type="ECO:0000256" key="3">
    <source>
        <dbReference type="ARBA" id="ARBA00022801"/>
    </source>
</evidence>
<dbReference type="PROSITE" id="PS00592">
    <property type="entry name" value="GH9_2"/>
    <property type="match status" value="1"/>
</dbReference>
<sequence>MVASSITLTRNSQNLKIFHRSSSRHPFIDKYSNALRISMQFFDIQKSGKLVNNKISWRGDSALEDGKEENLDLTKGLYDAGDLVKFGFPMAFTATLLSWAILEYGNNMKQLDELQNARDSLKWITDYLINAHPSPNVLYVQVGDPELDHKCWERPEVMKGKRPLTQINTSYPGTDVAAETAAAMASASLVFRSIDSRYSKSLLKHARQLFSFADSYRGSYSISIPQVQSFYNSSGYGDELLWAAAWLYHATGDYSYLRYVTVHGNSFANWGTLTWFCWDNKLFGTQVLLSRVNFFGSNDIQGEENIALQLYRKTAEAFICGLLSKSSSSEKSHRTEGGLIWVSEWNALQYTVGSTFLALLYSDYMLTSHTQSLYCDGELYEPNDIRDFAITQAGADYVLGSNPMNMSYLVGYGSKYPQYVHHRGASIPTYANTGCTDGFKWLNSTNPNPNVAVGALVGGPFLNDTYIDSRNNSMQGEPTTYSNAAFIGLLSGLITTSSLVESFI</sequence>
<feature type="active site" evidence="8">
    <location>
        <position position="421"/>
    </location>
</feature>
<keyword evidence="12" id="KW-1185">Reference proteome</keyword>
<keyword evidence="6 8" id="KW-0326">Glycosidase</keyword>
<dbReference type="EMBL" id="JAYDYQ010002686">
    <property type="protein sequence ID" value="KAK4479940.1"/>
    <property type="molecule type" value="Genomic_DNA"/>
</dbReference>
<dbReference type="Proteomes" id="UP001291926">
    <property type="component" value="Unassembled WGS sequence"/>
</dbReference>
<dbReference type="Gene3D" id="1.50.10.10">
    <property type="match status" value="1"/>
</dbReference>
<dbReference type="PANTHER" id="PTHR22298">
    <property type="entry name" value="ENDO-1,4-BETA-GLUCANASE"/>
    <property type="match status" value="1"/>
</dbReference>
<comment type="caution">
    <text evidence="11">The sequence shown here is derived from an EMBL/GenBank/DDBJ whole genome shotgun (WGS) entry which is preliminary data.</text>
</comment>
<evidence type="ECO:0000256" key="1">
    <source>
        <dbReference type="ARBA" id="ARBA00000966"/>
    </source>
</evidence>
<keyword evidence="7 8" id="KW-0624">Polysaccharide degradation</keyword>
<keyword evidence="5 8" id="KW-0119">Carbohydrate metabolism</keyword>
<organism evidence="11 12">
    <name type="scientific">Penstemon davidsonii</name>
    <dbReference type="NCBI Taxonomy" id="160366"/>
    <lineage>
        <taxon>Eukaryota</taxon>
        <taxon>Viridiplantae</taxon>
        <taxon>Streptophyta</taxon>
        <taxon>Embryophyta</taxon>
        <taxon>Tracheophyta</taxon>
        <taxon>Spermatophyta</taxon>
        <taxon>Magnoliopsida</taxon>
        <taxon>eudicotyledons</taxon>
        <taxon>Gunneridae</taxon>
        <taxon>Pentapetalae</taxon>
        <taxon>asterids</taxon>
        <taxon>lamiids</taxon>
        <taxon>Lamiales</taxon>
        <taxon>Plantaginaceae</taxon>
        <taxon>Cheloneae</taxon>
        <taxon>Penstemon</taxon>
    </lineage>
</organism>
<evidence type="ECO:0000256" key="5">
    <source>
        <dbReference type="ARBA" id="ARBA00023277"/>
    </source>
</evidence>
<accession>A0ABR0CS73</accession>
<comment type="catalytic activity">
    <reaction evidence="1 9">
        <text>Endohydrolysis of (1-&gt;4)-beta-D-glucosidic linkages in cellulose, lichenin and cereal beta-D-glucans.</text>
        <dbReference type="EC" id="3.2.1.4"/>
    </reaction>
</comment>
<keyword evidence="3 8" id="KW-0378">Hydrolase</keyword>
<proteinExistence type="inferred from homology"/>
<gene>
    <name evidence="11" type="ORF">RD792_012992</name>
</gene>
<dbReference type="EC" id="3.2.1.4" evidence="9"/>
<dbReference type="InterPro" id="IPR018221">
    <property type="entry name" value="Glyco_hydro_9_His_AS"/>
</dbReference>
<dbReference type="InterPro" id="IPR008928">
    <property type="entry name" value="6-hairpin_glycosidase_sf"/>
</dbReference>
<evidence type="ECO:0000313" key="11">
    <source>
        <dbReference type="EMBL" id="KAK4479940.1"/>
    </source>
</evidence>
<feature type="domain" description="Glycoside hydrolase family 9" evidence="10">
    <location>
        <begin position="31"/>
        <end position="490"/>
    </location>
</feature>
<evidence type="ECO:0000256" key="4">
    <source>
        <dbReference type="ARBA" id="ARBA00023001"/>
    </source>
</evidence>
<dbReference type="InterPro" id="IPR012341">
    <property type="entry name" value="6hp_glycosidase-like_sf"/>
</dbReference>
<dbReference type="SUPFAM" id="SSF48208">
    <property type="entry name" value="Six-hairpin glycosidases"/>
    <property type="match status" value="1"/>
</dbReference>
<evidence type="ECO:0000256" key="8">
    <source>
        <dbReference type="PROSITE-ProRule" id="PRU10059"/>
    </source>
</evidence>
<keyword evidence="4 9" id="KW-0136">Cellulose degradation</keyword>
<reference evidence="11 12" key="1">
    <citation type="journal article" date="2023" name="bioRxiv">
        <title>Genome report: Whole genome sequence and annotation of Penstemon davidsonii.</title>
        <authorList>
            <person name="Ostevik K.L."/>
            <person name="Alabady M."/>
            <person name="Zhang M."/>
            <person name="Rausher M.D."/>
        </authorList>
    </citation>
    <scope>NUCLEOTIDE SEQUENCE [LARGE SCALE GENOMIC DNA]</scope>
    <source>
        <strain evidence="11">DNT005</strain>
        <tissue evidence="11">Whole leaf</tissue>
    </source>
</reference>
<name>A0ABR0CS73_9LAMI</name>
<evidence type="ECO:0000313" key="12">
    <source>
        <dbReference type="Proteomes" id="UP001291926"/>
    </source>
</evidence>
<evidence type="ECO:0000256" key="7">
    <source>
        <dbReference type="ARBA" id="ARBA00023326"/>
    </source>
</evidence>
<protein>
    <recommendedName>
        <fullName evidence="9">Endoglucanase</fullName>
        <ecNumber evidence="9">3.2.1.4</ecNumber>
    </recommendedName>
</protein>
<evidence type="ECO:0000259" key="10">
    <source>
        <dbReference type="Pfam" id="PF00759"/>
    </source>
</evidence>